<sequence length="196" mass="21917">MPRPSLKAERTKTILDAVETCVVEYGVHGTTLEKIAEVAALRRSLLRHNIGNRDAIFEMFLDRFFERSDNEVQAMLSCLPDQNRIPPLLDLLFDDYQTTHQLALVALSLTLGAVSDANIRERLRAWNLQFIERMSDELQRSYPTAPKKDVDTIAAGLVGIYFNAESLAPLGALQSIRQSSKEAARKLIQTLAGHAP</sequence>
<gene>
    <name evidence="6" type="ORF">ATO7_00835</name>
</gene>
<dbReference type="Proteomes" id="UP000192342">
    <property type="component" value="Unassembled WGS sequence"/>
</dbReference>
<dbReference type="RefSeq" id="WP_083559024.1">
    <property type="nucleotide sequence ID" value="NZ_AQQV01000001.1"/>
</dbReference>
<organism evidence="6 7">
    <name type="scientific">Oceanococcus atlanticus</name>
    <dbReference type="NCBI Taxonomy" id="1317117"/>
    <lineage>
        <taxon>Bacteria</taxon>
        <taxon>Pseudomonadati</taxon>
        <taxon>Pseudomonadota</taxon>
        <taxon>Gammaproteobacteria</taxon>
        <taxon>Chromatiales</taxon>
        <taxon>Oceanococcaceae</taxon>
        <taxon>Oceanococcus</taxon>
    </lineage>
</organism>
<protein>
    <submittedName>
        <fullName evidence="6">Transcriptional regulator</fullName>
    </submittedName>
</protein>
<dbReference type="InterPro" id="IPR050109">
    <property type="entry name" value="HTH-type_TetR-like_transc_reg"/>
</dbReference>
<dbReference type="OrthoDB" id="9809265at2"/>
<evidence type="ECO:0000313" key="6">
    <source>
        <dbReference type="EMBL" id="ORE88376.1"/>
    </source>
</evidence>
<dbReference type="GO" id="GO:0000976">
    <property type="term" value="F:transcription cis-regulatory region binding"/>
    <property type="evidence" value="ECO:0007669"/>
    <property type="project" value="TreeGrafter"/>
</dbReference>
<dbReference type="GO" id="GO:0003700">
    <property type="term" value="F:DNA-binding transcription factor activity"/>
    <property type="evidence" value="ECO:0007669"/>
    <property type="project" value="TreeGrafter"/>
</dbReference>
<dbReference type="AlphaFoldDB" id="A0A1Y1SFG7"/>
<feature type="domain" description="HTH tetR-type" evidence="5">
    <location>
        <begin position="8"/>
        <end position="68"/>
    </location>
</feature>
<evidence type="ECO:0000256" key="2">
    <source>
        <dbReference type="ARBA" id="ARBA00023125"/>
    </source>
</evidence>
<dbReference type="Gene3D" id="1.10.357.10">
    <property type="entry name" value="Tetracycline Repressor, domain 2"/>
    <property type="match status" value="1"/>
</dbReference>
<dbReference type="PANTHER" id="PTHR30055:SF234">
    <property type="entry name" value="HTH-TYPE TRANSCRIPTIONAL REGULATOR BETI"/>
    <property type="match status" value="1"/>
</dbReference>
<comment type="caution">
    <text evidence="6">The sequence shown here is derived from an EMBL/GenBank/DDBJ whole genome shotgun (WGS) entry which is preliminary data.</text>
</comment>
<dbReference type="STRING" id="1317117.ATO7_00835"/>
<evidence type="ECO:0000256" key="1">
    <source>
        <dbReference type="ARBA" id="ARBA00023015"/>
    </source>
</evidence>
<accession>A0A1Y1SFG7</accession>
<keyword evidence="2 4" id="KW-0238">DNA-binding</keyword>
<reference evidence="6 7" key="1">
    <citation type="submission" date="2013-04" db="EMBL/GenBank/DDBJ databases">
        <title>Oceanococcus atlanticus 22II-S10r2 Genome Sequencing.</title>
        <authorList>
            <person name="Lai Q."/>
            <person name="Li G."/>
            <person name="Shao Z."/>
        </authorList>
    </citation>
    <scope>NUCLEOTIDE SEQUENCE [LARGE SCALE GENOMIC DNA]</scope>
    <source>
        <strain evidence="6 7">22II-S10r2</strain>
    </source>
</reference>
<evidence type="ECO:0000256" key="4">
    <source>
        <dbReference type="PROSITE-ProRule" id="PRU00335"/>
    </source>
</evidence>
<dbReference type="InterPro" id="IPR001647">
    <property type="entry name" value="HTH_TetR"/>
</dbReference>
<dbReference type="PANTHER" id="PTHR30055">
    <property type="entry name" value="HTH-TYPE TRANSCRIPTIONAL REGULATOR RUTR"/>
    <property type="match status" value="1"/>
</dbReference>
<evidence type="ECO:0000259" key="5">
    <source>
        <dbReference type="PROSITE" id="PS50977"/>
    </source>
</evidence>
<feature type="DNA-binding region" description="H-T-H motif" evidence="4">
    <location>
        <begin position="31"/>
        <end position="50"/>
    </location>
</feature>
<keyword evidence="3" id="KW-0804">Transcription</keyword>
<name>A0A1Y1SFG7_9GAMM</name>
<dbReference type="PROSITE" id="PS50977">
    <property type="entry name" value="HTH_TETR_2"/>
    <property type="match status" value="1"/>
</dbReference>
<dbReference type="InterPro" id="IPR009057">
    <property type="entry name" value="Homeodomain-like_sf"/>
</dbReference>
<dbReference type="EMBL" id="AQQV01000001">
    <property type="protein sequence ID" value="ORE88376.1"/>
    <property type="molecule type" value="Genomic_DNA"/>
</dbReference>
<evidence type="ECO:0000313" key="7">
    <source>
        <dbReference type="Proteomes" id="UP000192342"/>
    </source>
</evidence>
<keyword evidence="7" id="KW-1185">Reference proteome</keyword>
<dbReference type="SUPFAM" id="SSF46689">
    <property type="entry name" value="Homeodomain-like"/>
    <property type="match status" value="1"/>
</dbReference>
<proteinExistence type="predicted"/>
<keyword evidence="1" id="KW-0805">Transcription regulation</keyword>
<evidence type="ECO:0000256" key="3">
    <source>
        <dbReference type="ARBA" id="ARBA00023163"/>
    </source>
</evidence>